<evidence type="ECO:0000313" key="2">
    <source>
        <dbReference type="EMBL" id="GBH34387.1"/>
    </source>
</evidence>
<dbReference type="EMBL" id="BGKI01000006">
    <property type="protein sequence ID" value="GBH34387.1"/>
    <property type="molecule type" value="Genomic_DNA"/>
</dbReference>
<evidence type="ECO:0000256" key="1">
    <source>
        <dbReference type="SAM" id="Phobius"/>
    </source>
</evidence>
<protein>
    <submittedName>
        <fullName evidence="2">Uncharacterized protein</fullName>
    </submittedName>
</protein>
<reference evidence="2 3" key="1">
    <citation type="submission" date="2018-05" db="EMBL/GenBank/DDBJ databases">
        <title>genome sequencing of Nitrosopumilus sp. NM25.</title>
        <authorList>
            <person name="Mori K."/>
            <person name="Nakagawa T."/>
        </authorList>
    </citation>
    <scope>NUCLEOTIDE SEQUENCE [LARGE SCALE GENOMIC DNA]</scope>
    <source>
        <strain evidence="2 3">NM25</strain>
    </source>
</reference>
<evidence type="ECO:0000313" key="3">
    <source>
        <dbReference type="Proteomes" id="UP000245829"/>
    </source>
</evidence>
<dbReference type="Proteomes" id="UP000245829">
    <property type="component" value="Unassembled WGS sequence"/>
</dbReference>
<organism evidence="2 3">
    <name type="scientific">Nitrosopumilus zosterae</name>
    <dbReference type="NCBI Taxonomy" id="718286"/>
    <lineage>
        <taxon>Archaea</taxon>
        <taxon>Nitrososphaerota</taxon>
        <taxon>Nitrososphaeria</taxon>
        <taxon>Nitrosopumilales</taxon>
        <taxon>Nitrosopumilaceae</taxon>
        <taxon>Nitrosopumilus</taxon>
    </lineage>
</organism>
<feature type="transmembrane region" description="Helical" evidence="1">
    <location>
        <begin position="104"/>
        <end position="125"/>
    </location>
</feature>
<proteinExistence type="predicted"/>
<accession>A0A2S2KS43</accession>
<dbReference type="RefSeq" id="WP_109877011.1">
    <property type="nucleotide sequence ID" value="NZ_AP026695.1"/>
</dbReference>
<sequence length="230" mass="25349">MNDSLLDDVKALLDKDFGDDRILKQIYRACENNEVISNYERTYVQKLAEKHLGKRPEILRTPTIEQKPITPDVAIPQTQSIQKMQTFQQEPPRKSYLKSKNSKIMLGITGLALIIIIGVAASFSFDMSPKVETPTTTVPVTLSIQSDLSSYNKKDLISISGVSNTSGTVNLSIENPNNELVWAEQVSLKSNGAYSTLAIAGGQGWENSGTYTIKVDNGKETKSITFAFKA</sequence>
<comment type="caution">
    <text evidence="2">The sequence shown here is derived from an EMBL/GenBank/DDBJ whole genome shotgun (WGS) entry which is preliminary data.</text>
</comment>
<keyword evidence="1" id="KW-0472">Membrane</keyword>
<keyword evidence="3" id="KW-1185">Reference proteome</keyword>
<dbReference type="AlphaFoldDB" id="A0A2S2KS43"/>
<gene>
    <name evidence="2" type="ORF">NZNM25_11780</name>
</gene>
<keyword evidence="1" id="KW-0812">Transmembrane</keyword>
<keyword evidence="1" id="KW-1133">Transmembrane helix</keyword>
<name>A0A2S2KS43_9ARCH</name>
<dbReference type="OrthoDB" id="11979at2157"/>
<dbReference type="GeneID" id="76208474"/>